<dbReference type="EMBL" id="CCSB01000001">
    <property type="protein sequence ID" value="CDZ76578.1"/>
    <property type="molecule type" value="Genomic_DNA"/>
</dbReference>
<protein>
    <submittedName>
        <fullName evidence="2">Uncharacterized protein</fullName>
    </submittedName>
</protein>
<gene>
    <name evidence="2" type="ORF">BN59_00852</name>
</gene>
<dbReference type="RefSeq" id="WP_043873085.1">
    <property type="nucleotide sequence ID" value="NZ_CCVW01000001.1"/>
</dbReference>
<feature type="transmembrane region" description="Helical" evidence="1">
    <location>
        <begin position="527"/>
        <end position="550"/>
    </location>
</feature>
<organism evidence="2 3">
    <name type="scientific">Legionella massiliensis</name>
    <dbReference type="NCBI Taxonomy" id="1034943"/>
    <lineage>
        <taxon>Bacteria</taxon>
        <taxon>Pseudomonadati</taxon>
        <taxon>Pseudomonadota</taxon>
        <taxon>Gammaproteobacteria</taxon>
        <taxon>Legionellales</taxon>
        <taxon>Legionellaceae</taxon>
        <taxon>Legionella</taxon>
    </lineage>
</organism>
<sequence>MSSTTELTILAKKFKSLMAQRPRKEFPDNLQTELSQLRHLIQSEDTRLSQAAAVVLSRAYLIAINLLNAKSPMDERGKAHIAENLASCIALTRAVLTEPNNKKARTALEKMLRSSAFELRAFSSSAKHYALASIDAVVNTINRGRAFIFQTAPHPRSRFASQDILEEKLESFLLVANQPSTAKLLSSLSFPLNLPAEKGGFHYLIPALKERYRQFREDYEEDEARIVAISDLLKTLDELGREAALVKDNQALRSMAIQAFYASQDFVIDLLAEKNPALPRVENLNACLQQTILVIKNPGQQAEILKLDALVTKSDYKRFQCDKEKTTYAVLHIIAAAALLAHALFEAVASHGISLIITAWVITAEASSLGVGLGQLYYFLTGEIKNTLFSESMANLSIAARLKGLENSSEDRGHALYSPSNFADVELNEEITELQVALIRLRNHSKDAKAAFLSEPAWAVLLTGEDLASDLLRESSPSIERIQKLRECIEAADAVVCQPNDLAATIQLAKLINEGDYEASRLDKYELFIGSVIALASIALYVITITATVLSAGSTAGTILSAVMLSAVAAHKLAHCVHREQTSFSVEAKALTEYAQFAGNTFFPPPEQSKYAEDGLSYSPSF</sequence>
<evidence type="ECO:0000313" key="3">
    <source>
        <dbReference type="Proteomes" id="UP000044071"/>
    </source>
</evidence>
<feature type="transmembrane region" description="Helical" evidence="1">
    <location>
        <begin position="357"/>
        <end position="380"/>
    </location>
</feature>
<keyword evidence="1" id="KW-1133">Transmembrane helix</keyword>
<feature type="transmembrane region" description="Helical" evidence="1">
    <location>
        <begin position="326"/>
        <end position="345"/>
    </location>
</feature>
<dbReference type="Proteomes" id="UP000044071">
    <property type="component" value="Unassembled WGS sequence"/>
</dbReference>
<proteinExistence type="predicted"/>
<keyword evidence="1" id="KW-0812">Transmembrane</keyword>
<dbReference type="OrthoDB" id="5652027at2"/>
<evidence type="ECO:0000313" key="2">
    <source>
        <dbReference type="EMBL" id="CDZ76578.1"/>
    </source>
</evidence>
<reference evidence="2 3" key="1">
    <citation type="submission" date="2014-06" db="EMBL/GenBank/DDBJ databases">
        <authorList>
            <person name="Urmite Genomes Urmite Genomes"/>
        </authorList>
    </citation>
    <scope>NUCLEOTIDE SEQUENCE [LARGE SCALE GENOMIC DNA]</scope>
</reference>
<dbReference type="AlphaFoldDB" id="A0A078KXX0"/>
<name>A0A078KXX0_9GAMM</name>
<evidence type="ECO:0000256" key="1">
    <source>
        <dbReference type="SAM" id="Phobius"/>
    </source>
</evidence>
<keyword evidence="3" id="KW-1185">Reference proteome</keyword>
<keyword evidence="1" id="KW-0472">Membrane</keyword>
<accession>A0A078KXX0</accession>